<comment type="caution">
    <text evidence="2">The sequence shown here is derived from an EMBL/GenBank/DDBJ whole genome shotgun (WGS) entry which is preliminary data.</text>
</comment>
<dbReference type="Proteomes" id="UP000663843">
    <property type="component" value="Unassembled WGS sequence"/>
</dbReference>
<name>A0A8H3BNG4_9AGAM</name>
<dbReference type="EMBL" id="CAJMWT010003061">
    <property type="protein sequence ID" value="CAE6462216.1"/>
    <property type="molecule type" value="Genomic_DNA"/>
</dbReference>
<feature type="region of interest" description="Disordered" evidence="1">
    <location>
        <begin position="38"/>
        <end position="58"/>
    </location>
</feature>
<proteinExistence type="predicted"/>
<sequence length="160" mass="17114">MSSHSPAAGRNERGARQILRDFIRRAKAIILDVSDPPTPSGRIELSPPNIGSRTDTPSLDPVLAPMIGSKDSDSAAWTRLGTSLRVLEDSMELFPPLKSAVGAIADCLGTVQRAASNRKGHAALAEKLEILSEDLNQYADRIGQESSNGSIANIIQSIER</sequence>
<gene>
    <name evidence="2" type="ORF">RDB_LOCUS97656</name>
</gene>
<evidence type="ECO:0000313" key="3">
    <source>
        <dbReference type="Proteomes" id="UP000663843"/>
    </source>
</evidence>
<evidence type="ECO:0000313" key="2">
    <source>
        <dbReference type="EMBL" id="CAE6462216.1"/>
    </source>
</evidence>
<organism evidence="2 3">
    <name type="scientific">Rhizoctonia solani</name>
    <dbReference type="NCBI Taxonomy" id="456999"/>
    <lineage>
        <taxon>Eukaryota</taxon>
        <taxon>Fungi</taxon>
        <taxon>Dikarya</taxon>
        <taxon>Basidiomycota</taxon>
        <taxon>Agaricomycotina</taxon>
        <taxon>Agaricomycetes</taxon>
        <taxon>Cantharellales</taxon>
        <taxon>Ceratobasidiaceae</taxon>
        <taxon>Rhizoctonia</taxon>
    </lineage>
</organism>
<reference evidence="2" key="1">
    <citation type="submission" date="2021-01" db="EMBL/GenBank/DDBJ databases">
        <authorList>
            <person name="Kaushik A."/>
        </authorList>
    </citation>
    <scope>NUCLEOTIDE SEQUENCE</scope>
    <source>
        <strain evidence="2">AG2-2IIIB</strain>
    </source>
</reference>
<protein>
    <submittedName>
        <fullName evidence="2">Uncharacterized protein</fullName>
    </submittedName>
</protein>
<evidence type="ECO:0000256" key="1">
    <source>
        <dbReference type="SAM" id="MobiDB-lite"/>
    </source>
</evidence>
<dbReference type="AlphaFoldDB" id="A0A8H3BNG4"/>
<accession>A0A8H3BNG4</accession>